<reference evidence="1" key="1">
    <citation type="submission" date="2022-04" db="EMBL/GenBank/DDBJ databases">
        <title>Corynebacterium kalidii LD5P10.</title>
        <authorList>
            <person name="Sun J.Q."/>
        </authorList>
    </citation>
    <scope>NUCLEOTIDE SEQUENCE</scope>
    <source>
        <strain evidence="1">LD5P10</strain>
    </source>
</reference>
<dbReference type="EMBL" id="JALIEA010000011">
    <property type="protein sequence ID" value="MCJ7857924.1"/>
    <property type="molecule type" value="Genomic_DNA"/>
</dbReference>
<sequence length="366" mass="39472">MGDDTVTGDVTHAHARLLPLVPGSEPSDWYRAHVVRRARDGSPPLPRHRPMTTAELDAAGVTRAQRRDHYLRVDVGVYVPLTALDTGSVSRQTPAATLVRAHHLRYPAHLATGFAAGAVLGMCYLVDDAPLEFLVTRGAGCANPAPHLLLTRTRRHDRLIRTADHPDPAFPTLACTTAGHTLGTMIRMLHSPSPALDAAWRVPDLQHIQPQLSPAFIRSVQASDCLHQALRSTRPGSVTNLVRTGTVDAPTAAAVLGATDPGAESSPETVLRLAVSDLAPGLRSQVPVWRDNGSLLTAADLGWPGRGVHLFYDGEHHLRRTQRDHDSEVLARLQQDGGRVLRVTAGNLRDADSVEALRGRVRDALG</sequence>
<proteinExistence type="predicted"/>
<comment type="caution">
    <text evidence="1">The sequence shown here is derived from an EMBL/GenBank/DDBJ whole genome shotgun (WGS) entry which is preliminary data.</text>
</comment>
<accession>A0A9X2B1E4</accession>
<name>A0A9X2B1E4_9CORY</name>
<protein>
    <recommendedName>
        <fullName evidence="3">DUF559 domain-containing protein</fullName>
    </recommendedName>
</protein>
<dbReference type="Proteomes" id="UP001139207">
    <property type="component" value="Unassembled WGS sequence"/>
</dbReference>
<evidence type="ECO:0000313" key="1">
    <source>
        <dbReference type="EMBL" id="MCJ7857924.1"/>
    </source>
</evidence>
<dbReference type="RefSeq" id="WP_244803659.1">
    <property type="nucleotide sequence ID" value="NZ_JALIEA010000011.1"/>
</dbReference>
<evidence type="ECO:0000313" key="2">
    <source>
        <dbReference type="Proteomes" id="UP001139207"/>
    </source>
</evidence>
<keyword evidence="2" id="KW-1185">Reference proteome</keyword>
<dbReference type="AlphaFoldDB" id="A0A9X2B1E4"/>
<organism evidence="1 2">
    <name type="scientific">Corynebacterium kalidii</name>
    <dbReference type="NCBI Taxonomy" id="2931982"/>
    <lineage>
        <taxon>Bacteria</taxon>
        <taxon>Bacillati</taxon>
        <taxon>Actinomycetota</taxon>
        <taxon>Actinomycetes</taxon>
        <taxon>Mycobacteriales</taxon>
        <taxon>Corynebacteriaceae</taxon>
        <taxon>Corynebacterium</taxon>
    </lineage>
</organism>
<evidence type="ECO:0008006" key="3">
    <source>
        <dbReference type="Google" id="ProtNLM"/>
    </source>
</evidence>
<gene>
    <name evidence="1" type="ORF">MUN33_04220</name>
</gene>